<reference evidence="3" key="1">
    <citation type="submission" date="2021-09" db="EMBL/GenBank/DDBJ databases">
        <authorList>
            <consortium name="AG Swart"/>
            <person name="Singh M."/>
            <person name="Singh A."/>
            <person name="Seah K."/>
            <person name="Emmerich C."/>
        </authorList>
    </citation>
    <scope>NUCLEOTIDE SEQUENCE</scope>
    <source>
        <strain evidence="3">ATCC30299</strain>
    </source>
</reference>
<accession>A0AAU9J1U5</accession>
<evidence type="ECO:0000259" key="2">
    <source>
        <dbReference type="PROSITE" id="PS51166"/>
    </source>
</evidence>
<comment type="caution">
    <text evidence="3">The sequence shown here is derived from an EMBL/GenBank/DDBJ whole genome shotgun (WGS) entry which is preliminary data.</text>
</comment>
<sequence>MKRSSQKHSSFIANFHNKKTVGLHTPKAETIRFFNESPKGSSPLNIKFEKEDQKFQGFHSHRRSNTSQGSPTLKKFNLSLDKSDGTNYLVVKANFSEEEETASQTERILLKQCTPDTLLSEDCEACFHTEGDLIDRDQEKIIDFIDLIDKNEENQEYKADLIENERENGKRSEGDKTNEAVQIFNIFDQLEEEKEIIDDVEEIEEKIEEVGKKNIEPEMVTVYFNIPYETKLGENIVVVGDTEKFGSWDTNKGLKLEWSKGNFWRGNIIIAQEEAKYLEFKYAVNKRNGSKWEMGDNRKLHIQNNLFSCCCQHEFWQITKEKSQKSDIINISFRLLYRAKIGENLRVVGNSEKLGNWDFNKGLKLEWTRGHNWIGRIEIDKLEACNLEFKYVVVQDTYQKWERGSNHKLNFNEESGTNFYLNDLWHA</sequence>
<dbReference type="SMART" id="SM01065">
    <property type="entry name" value="CBM_2"/>
    <property type="match status" value="2"/>
</dbReference>
<feature type="domain" description="CBM20" evidence="2">
    <location>
        <begin position="214"/>
        <end position="318"/>
    </location>
</feature>
<feature type="coiled-coil region" evidence="1">
    <location>
        <begin position="147"/>
        <end position="213"/>
    </location>
</feature>
<dbReference type="InterPro" id="IPR013784">
    <property type="entry name" value="Carb-bd-like_fold"/>
</dbReference>
<proteinExistence type="predicted"/>
<dbReference type="Gene3D" id="2.60.40.10">
    <property type="entry name" value="Immunoglobulins"/>
    <property type="match status" value="2"/>
</dbReference>
<evidence type="ECO:0000313" key="3">
    <source>
        <dbReference type="EMBL" id="CAG9319344.1"/>
    </source>
</evidence>
<dbReference type="PANTHER" id="PTHR32518">
    <property type="match status" value="1"/>
</dbReference>
<dbReference type="InterPro" id="IPR013783">
    <property type="entry name" value="Ig-like_fold"/>
</dbReference>
<protein>
    <recommendedName>
        <fullName evidence="2">CBM20 domain-containing protein</fullName>
    </recommendedName>
</protein>
<dbReference type="Proteomes" id="UP001162131">
    <property type="component" value="Unassembled WGS sequence"/>
</dbReference>
<dbReference type="Pfam" id="PF00686">
    <property type="entry name" value="CBM_20"/>
    <property type="match status" value="2"/>
</dbReference>
<keyword evidence="1" id="KW-0175">Coiled coil</keyword>
<dbReference type="PANTHER" id="PTHR32518:SF3">
    <property type="entry name" value="4-ALPHA-GLUCANOTRANSFERASE"/>
    <property type="match status" value="1"/>
</dbReference>
<evidence type="ECO:0000313" key="4">
    <source>
        <dbReference type="Proteomes" id="UP001162131"/>
    </source>
</evidence>
<dbReference type="EMBL" id="CAJZBQ010000022">
    <property type="protein sequence ID" value="CAG9319344.1"/>
    <property type="molecule type" value="Genomic_DNA"/>
</dbReference>
<dbReference type="GO" id="GO:2001070">
    <property type="term" value="F:starch binding"/>
    <property type="evidence" value="ECO:0007669"/>
    <property type="project" value="InterPro"/>
</dbReference>
<evidence type="ECO:0000256" key="1">
    <source>
        <dbReference type="SAM" id="Coils"/>
    </source>
</evidence>
<keyword evidence="4" id="KW-1185">Reference proteome</keyword>
<feature type="domain" description="CBM20" evidence="2">
    <location>
        <begin position="323"/>
        <end position="427"/>
    </location>
</feature>
<dbReference type="InterPro" id="IPR002044">
    <property type="entry name" value="CBM20"/>
</dbReference>
<dbReference type="PROSITE" id="PS51166">
    <property type="entry name" value="CBM20"/>
    <property type="match status" value="2"/>
</dbReference>
<name>A0AAU9J1U5_9CILI</name>
<dbReference type="CDD" id="cd05467">
    <property type="entry name" value="CBM20"/>
    <property type="match status" value="2"/>
</dbReference>
<gene>
    <name evidence="3" type="ORF">BSTOLATCC_MIC23552</name>
</gene>
<organism evidence="3 4">
    <name type="scientific">Blepharisma stoltei</name>
    <dbReference type="NCBI Taxonomy" id="1481888"/>
    <lineage>
        <taxon>Eukaryota</taxon>
        <taxon>Sar</taxon>
        <taxon>Alveolata</taxon>
        <taxon>Ciliophora</taxon>
        <taxon>Postciliodesmatophora</taxon>
        <taxon>Heterotrichea</taxon>
        <taxon>Heterotrichida</taxon>
        <taxon>Blepharismidae</taxon>
        <taxon>Blepharisma</taxon>
    </lineage>
</organism>
<dbReference type="SUPFAM" id="SSF49452">
    <property type="entry name" value="Starch-binding domain-like"/>
    <property type="match status" value="2"/>
</dbReference>
<dbReference type="AlphaFoldDB" id="A0AAU9J1U5"/>